<accession>A0A0R0CL65</accession>
<keyword evidence="1" id="KW-1133">Transmembrane helix</keyword>
<dbReference type="EMBL" id="LDJJ01000013">
    <property type="protein sequence ID" value="KRG70272.1"/>
    <property type="molecule type" value="Genomic_DNA"/>
</dbReference>
<dbReference type="RefSeq" id="WP_057627103.1">
    <property type="nucleotide sequence ID" value="NZ_LDJJ01000013.1"/>
</dbReference>
<keyword evidence="1" id="KW-0812">Transmembrane</keyword>
<name>A0A0R0CL65_9GAMM</name>
<reference evidence="2 3" key="1">
    <citation type="submission" date="2015-05" db="EMBL/GenBank/DDBJ databases">
        <title>Genome sequencing and analysis of members of genus Stenotrophomonas.</title>
        <authorList>
            <person name="Patil P.P."/>
            <person name="Midha S."/>
            <person name="Patil P.B."/>
        </authorList>
    </citation>
    <scope>NUCLEOTIDE SEQUENCE [LARGE SCALE GENOMIC DNA]</scope>
    <source>
        <strain evidence="2 3">DSM 18941</strain>
    </source>
</reference>
<evidence type="ECO:0000313" key="3">
    <source>
        <dbReference type="Proteomes" id="UP000051863"/>
    </source>
</evidence>
<dbReference type="Proteomes" id="UP000051863">
    <property type="component" value="Unassembled WGS sequence"/>
</dbReference>
<protein>
    <submittedName>
        <fullName evidence="2">Pilin</fullName>
    </submittedName>
</protein>
<dbReference type="PATRIC" id="fig|405446.3.peg.280"/>
<dbReference type="Pfam" id="PF04964">
    <property type="entry name" value="Flp_Fap"/>
    <property type="match status" value="1"/>
</dbReference>
<evidence type="ECO:0000256" key="1">
    <source>
        <dbReference type="SAM" id="Phobius"/>
    </source>
</evidence>
<comment type="caution">
    <text evidence="2">The sequence shown here is derived from an EMBL/GenBank/DDBJ whole genome shotgun (WGS) entry which is preliminary data.</text>
</comment>
<dbReference type="OrthoDB" id="5690605at2"/>
<dbReference type="AlphaFoldDB" id="A0A0R0CL65"/>
<evidence type="ECO:0000313" key="2">
    <source>
        <dbReference type="EMBL" id="KRG70272.1"/>
    </source>
</evidence>
<dbReference type="InterPro" id="IPR007047">
    <property type="entry name" value="Flp_Fap"/>
</dbReference>
<keyword evidence="1" id="KW-0472">Membrane</keyword>
<organism evidence="2 3">
    <name type="scientific">Stenotrophomonas terrae</name>
    <dbReference type="NCBI Taxonomy" id="405446"/>
    <lineage>
        <taxon>Bacteria</taxon>
        <taxon>Pseudomonadati</taxon>
        <taxon>Pseudomonadota</taxon>
        <taxon>Gammaproteobacteria</taxon>
        <taxon>Lysobacterales</taxon>
        <taxon>Lysobacteraceae</taxon>
        <taxon>Stenotrophomonas</taxon>
    </lineage>
</organism>
<keyword evidence="3" id="KW-1185">Reference proteome</keyword>
<sequence length="63" mass="6604">MNAQLRRFFREEDGVTALEYGLLAAVVAGLIIFFAQDGLKTIFKAVLDKLTALVGAGGGTSTG</sequence>
<gene>
    <name evidence="2" type="ORF">ABB27_04920</name>
</gene>
<proteinExistence type="predicted"/>
<feature type="transmembrane region" description="Helical" evidence="1">
    <location>
        <begin position="20"/>
        <end position="39"/>
    </location>
</feature>